<dbReference type="SUPFAM" id="SSF47413">
    <property type="entry name" value="lambda repressor-like DNA-binding domains"/>
    <property type="match status" value="1"/>
</dbReference>
<evidence type="ECO:0000256" key="1">
    <source>
        <dbReference type="ARBA" id="ARBA00023125"/>
    </source>
</evidence>
<dbReference type="CDD" id="cd00093">
    <property type="entry name" value="HTH_XRE"/>
    <property type="match status" value="1"/>
</dbReference>
<sequence length="267" mass="30603">IVSMSILSENIRYLRAQLGVSQKKVADDLIITRVRYAKYEDATSEPPVELLIRMSRYFHISIDLMVSADLRKIPLKEIMELPDNRILLPVKVDHNGENTIEIIPHKASMGYLSGYADPEYIENLQTISLPFLGAGTYRAFPVEGDSMPPYKDGAFIIGKYLEKATELKKGKSYLFVTRSEGITYKRLVKAEEETITVAADNTFYDPYSIPLADIFEIWEYACSISTEEFTKDDFNMDQQQIIELLKELKTQVKELKKKPVSIFYESN</sequence>
<organism evidence="3 4">
    <name type="scientific">Paenimyroides ummariense</name>
    <dbReference type="NCBI Taxonomy" id="913024"/>
    <lineage>
        <taxon>Bacteria</taxon>
        <taxon>Pseudomonadati</taxon>
        <taxon>Bacteroidota</taxon>
        <taxon>Flavobacteriia</taxon>
        <taxon>Flavobacteriales</taxon>
        <taxon>Flavobacteriaceae</taxon>
        <taxon>Paenimyroides</taxon>
    </lineage>
</organism>
<dbReference type="SMART" id="SM00530">
    <property type="entry name" value="HTH_XRE"/>
    <property type="match status" value="1"/>
</dbReference>
<feature type="domain" description="HTH cro/C1-type" evidence="2">
    <location>
        <begin position="11"/>
        <end position="65"/>
    </location>
</feature>
<dbReference type="AlphaFoldDB" id="A0A1I5EWQ5"/>
<evidence type="ECO:0000259" key="2">
    <source>
        <dbReference type="PROSITE" id="PS50943"/>
    </source>
</evidence>
<keyword evidence="1 3" id="KW-0238">DNA-binding</keyword>
<dbReference type="Proteomes" id="UP000199036">
    <property type="component" value="Unassembled WGS sequence"/>
</dbReference>
<dbReference type="EMBL" id="FOVI01000023">
    <property type="protein sequence ID" value="SFO15461.1"/>
    <property type="molecule type" value="Genomic_DNA"/>
</dbReference>
<protein>
    <submittedName>
        <fullName evidence="3">DNA-binding transcriptional regulator, XRE-family HTH domain</fullName>
    </submittedName>
</protein>
<dbReference type="GO" id="GO:0003677">
    <property type="term" value="F:DNA binding"/>
    <property type="evidence" value="ECO:0007669"/>
    <property type="project" value="UniProtKB-KW"/>
</dbReference>
<dbReference type="InterPro" id="IPR015927">
    <property type="entry name" value="Peptidase_S24_S26A/B/C"/>
</dbReference>
<gene>
    <name evidence="3" type="ORF">SAMN05421741_1231</name>
</gene>
<evidence type="ECO:0000313" key="4">
    <source>
        <dbReference type="Proteomes" id="UP000199036"/>
    </source>
</evidence>
<accession>A0A1I5EWQ5</accession>
<dbReference type="RefSeq" id="WP_317040966.1">
    <property type="nucleotide sequence ID" value="NZ_FOVI01000023.1"/>
</dbReference>
<proteinExistence type="predicted"/>
<dbReference type="PANTHER" id="PTHR46558:SF11">
    <property type="entry name" value="HTH-TYPE TRANSCRIPTIONAL REGULATOR XRE"/>
    <property type="match status" value="1"/>
</dbReference>
<dbReference type="CDD" id="cd06529">
    <property type="entry name" value="S24_LexA-like"/>
    <property type="match status" value="1"/>
</dbReference>
<dbReference type="Gene3D" id="1.10.260.40">
    <property type="entry name" value="lambda repressor-like DNA-binding domains"/>
    <property type="match status" value="1"/>
</dbReference>
<dbReference type="PROSITE" id="PS50943">
    <property type="entry name" value="HTH_CROC1"/>
    <property type="match status" value="1"/>
</dbReference>
<name>A0A1I5EWQ5_9FLAO</name>
<evidence type="ECO:0000313" key="3">
    <source>
        <dbReference type="EMBL" id="SFO15461.1"/>
    </source>
</evidence>
<reference evidence="4" key="1">
    <citation type="submission" date="2016-10" db="EMBL/GenBank/DDBJ databases">
        <authorList>
            <person name="Varghese N."/>
            <person name="Submissions S."/>
        </authorList>
    </citation>
    <scope>NUCLEOTIDE SEQUENCE [LARGE SCALE GENOMIC DNA]</scope>
    <source>
        <strain evidence="4">DS-12</strain>
    </source>
</reference>
<dbReference type="InterPro" id="IPR039418">
    <property type="entry name" value="LexA-like"/>
</dbReference>
<dbReference type="PANTHER" id="PTHR46558">
    <property type="entry name" value="TRACRIPTIONAL REGULATORY PROTEIN-RELATED-RELATED"/>
    <property type="match status" value="1"/>
</dbReference>
<dbReference type="Pfam" id="PF00717">
    <property type="entry name" value="Peptidase_S24"/>
    <property type="match status" value="1"/>
</dbReference>
<feature type="non-terminal residue" evidence="3">
    <location>
        <position position="1"/>
    </location>
</feature>
<dbReference type="SUPFAM" id="SSF51306">
    <property type="entry name" value="LexA/Signal peptidase"/>
    <property type="match status" value="1"/>
</dbReference>
<keyword evidence="4" id="KW-1185">Reference proteome</keyword>
<dbReference type="InterPro" id="IPR036286">
    <property type="entry name" value="LexA/Signal_pep-like_sf"/>
</dbReference>
<dbReference type="InterPro" id="IPR010982">
    <property type="entry name" value="Lambda_DNA-bd_dom_sf"/>
</dbReference>
<dbReference type="STRING" id="913024.SAMN05421741_1231"/>
<dbReference type="Pfam" id="PF01381">
    <property type="entry name" value="HTH_3"/>
    <property type="match status" value="1"/>
</dbReference>
<dbReference type="Gene3D" id="2.10.109.10">
    <property type="entry name" value="Umud Fragment, subunit A"/>
    <property type="match status" value="1"/>
</dbReference>
<dbReference type="InterPro" id="IPR001387">
    <property type="entry name" value="Cro/C1-type_HTH"/>
</dbReference>